<keyword evidence="10" id="KW-1185">Reference proteome</keyword>
<keyword evidence="3" id="KW-0479">Metal-binding</keyword>
<dbReference type="PROSITE" id="PS51379">
    <property type="entry name" value="4FE4S_FER_2"/>
    <property type="match status" value="1"/>
</dbReference>
<dbReference type="HOGENOM" id="CLU_043374_3_1_9"/>
<dbReference type="Pfam" id="PF13247">
    <property type="entry name" value="Fer4_11"/>
    <property type="match status" value="1"/>
</dbReference>
<evidence type="ECO:0000256" key="4">
    <source>
        <dbReference type="ARBA" id="ARBA00022737"/>
    </source>
</evidence>
<evidence type="ECO:0000313" key="9">
    <source>
        <dbReference type="EMBL" id="EHQ87344.1"/>
    </source>
</evidence>
<evidence type="ECO:0000256" key="7">
    <source>
        <dbReference type="ARBA" id="ARBA00023014"/>
    </source>
</evidence>
<dbReference type="SUPFAM" id="SSF54862">
    <property type="entry name" value="4Fe-4S ferredoxins"/>
    <property type="match status" value="1"/>
</dbReference>
<gene>
    <name evidence="9" type="ORF">DesyoDRAFT_0117</name>
</gene>
<dbReference type="STRING" id="768710.DesyoDRAFT_0117"/>
<dbReference type="GO" id="GO:0051539">
    <property type="term" value="F:4 iron, 4 sulfur cluster binding"/>
    <property type="evidence" value="ECO:0007669"/>
    <property type="project" value="UniProtKB-KW"/>
</dbReference>
<dbReference type="AlphaFoldDB" id="H5Y0X6"/>
<evidence type="ECO:0000256" key="6">
    <source>
        <dbReference type="ARBA" id="ARBA00023004"/>
    </source>
</evidence>
<dbReference type="InterPro" id="IPR017900">
    <property type="entry name" value="4Fe4S_Fe_S_CS"/>
</dbReference>
<evidence type="ECO:0000259" key="8">
    <source>
        <dbReference type="PROSITE" id="PS51379"/>
    </source>
</evidence>
<dbReference type="InterPro" id="IPR017896">
    <property type="entry name" value="4Fe4S_Fe-S-bd"/>
</dbReference>
<evidence type="ECO:0000256" key="1">
    <source>
        <dbReference type="ARBA" id="ARBA00022448"/>
    </source>
</evidence>
<protein>
    <submittedName>
        <fullName evidence="9">Fe-S-cluster-containing hydrogenase subunit</fullName>
    </submittedName>
</protein>
<dbReference type="CDD" id="cd10563">
    <property type="entry name" value="CooF_like"/>
    <property type="match status" value="1"/>
</dbReference>
<keyword evidence="2" id="KW-0004">4Fe-4S</keyword>
<evidence type="ECO:0000256" key="3">
    <source>
        <dbReference type="ARBA" id="ARBA00022723"/>
    </source>
</evidence>
<keyword evidence="5" id="KW-0249">Electron transport</keyword>
<proteinExistence type="predicted"/>
<dbReference type="GO" id="GO:0046872">
    <property type="term" value="F:metal ion binding"/>
    <property type="evidence" value="ECO:0007669"/>
    <property type="project" value="UniProtKB-KW"/>
</dbReference>
<dbReference type="Gene3D" id="3.30.70.20">
    <property type="match status" value="2"/>
</dbReference>
<evidence type="ECO:0000256" key="5">
    <source>
        <dbReference type="ARBA" id="ARBA00022982"/>
    </source>
</evidence>
<dbReference type="EMBL" id="CM001441">
    <property type="protein sequence ID" value="EHQ87344.1"/>
    <property type="molecule type" value="Genomic_DNA"/>
</dbReference>
<feature type="domain" description="4Fe-4S ferredoxin-type" evidence="8">
    <location>
        <begin position="82"/>
        <end position="111"/>
    </location>
</feature>
<accession>H5Y0X6</accession>
<dbReference type="eggNOG" id="COG1142">
    <property type="taxonomic scope" value="Bacteria"/>
</dbReference>
<dbReference type="PROSITE" id="PS00198">
    <property type="entry name" value="4FE4S_FER_1"/>
    <property type="match status" value="1"/>
</dbReference>
<keyword evidence="7" id="KW-0411">Iron-sulfur</keyword>
<sequence>MQKLFFISKHCDGCQACEAACLEKHSQSQSLFMSKLERPSPQPRIRVRQSGNQYWATICQHCTDSMCVRACMTGAMKFSPMGEVFHNPDKCVGCWMCIMVCPFGAIASRSEIKKASKCDLCKDEKTLPCVASCSQQALFYGTPEEYEMKVAGD</sequence>
<evidence type="ECO:0000313" key="10">
    <source>
        <dbReference type="Proteomes" id="UP000005104"/>
    </source>
</evidence>
<dbReference type="OrthoDB" id="9810688at2"/>
<keyword evidence="1" id="KW-0813">Transport</keyword>
<dbReference type="PANTHER" id="PTHR43177:SF5">
    <property type="entry name" value="ANAEROBIC DIMETHYL SULFOXIDE REDUCTASE CHAIN B-RELATED"/>
    <property type="match status" value="1"/>
</dbReference>
<keyword evidence="6" id="KW-0408">Iron</keyword>
<keyword evidence="4" id="KW-0677">Repeat</keyword>
<dbReference type="PANTHER" id="PTHR43177">
    <property type="entry name" value="PROTEIN NRFC"/>
    <property type="match status" value="1"/>
</dbReference>
<organism evidence="9 10">
    <name type="scientific">Desulfosporosinus youngiae DSM 17734</name>
    <dbReference type="NCBI Taxonomy" id="768710"/>
    <lineage>
        <taxon>Bacteria</taxon>
        <taxon>Bacillati</taxon>
        <taxon>Bacillota</taxon>
        <taxon>Clostridia</taxon>
        <taxon>Eubacteriales</taxon>
        <taxon>Desulfitobacteriaceae</taxon>
        <taxon>Desulfosporosinus</taxon>
    </lineage>
</organism>
<dbReference type="InterPro" id="IPR050954">
    <property type="entry name" value="ET_IronSulfur_Cluster-Binding"/>
</dbReference>
<reference evidence="9 10" key="1">
    <citation type="submission" date="2011-11" db="EMBL/GenBank/DDBJ databases">
        <title>The Noncontiguous Finished genome of Desulfosporosinus youngiae DSM 17734.</title>
        <authorList>
            <consortium name="US DOE Joint Genome Institute (JGI-PGF)"/>
            <person name="Lucas S."/>
            <person name="Han J."/>
            <person name="Lapidus A."/>
            <person name="Cheng J.-F."/>
            <person name="Goodwin L."/>
            <person name="Pitluck S."/>
            <person name="Peters L."/>
            <person name="Ovchinnikova G."/>
            <person name="Lu M."/>
            <person name="Land M.L."/>
            <person name="Hauser L."/>
            <person name="Pester M."/>
            <person name="Spring S."/>
            <person name="Ollivier B."/>
            <person name="Rattei T."/>
            <person name="Klenk H.-P."/>
            <person name="Wagner M."/>
            <person name="Loy A."/>
            <person name="Woyke T.J."/>
        </authorList>
    </citation>
    <scope>NUCLEOTIDE SEQUENCE [LARGE SCALE GENOMIC DNA]</scope>
    <source>
        <strain evidence="9 10">DSM 17734</strain>
    </source>
</reference>
<dbReference type="Proteomes" id="UP000005104">
    <property type="component" value="Chromosome"/>
</dbReference>
<name>H5Y0X6_9FIRM</name>
<evidence type="ECO:0000256" key="2">
    <source>
        <dbReference type="ARBA" id="ARBA00022485"/>
    </source>
</evidence>